<name>A0A8K0NS00_9TREE</name>
<proteinExistence type="predicted"/>
<gene>
    <name evidence="10" type="ORF">FFLO_02149</name>
</gene>
<dbReference type="Proteomes" id="UP000812966">
    <property type="component" value="Unassembled WGS sequence"/>
</dbReference>
<dbReference type="GO" id="GO:0000978">
    <property type="term" value="F:RNA polymerase II cis-regulatory region sequence-specific DNA binding"/>
    <property type="evidence" value="ECO:0007669"/>
    <property type="project" value="TreeGrafter"/>
</dbReference>
<dbReference type="PROSITE" id="PS00028">
    <property type="entry name" value="ZINC_FINGER_C2H2_1"/>
    <property type="match status" value="4"/>
</dbReference>
<protein>
    <recommendedName>
        <fullName evidence="9">C2H2-type domain-containing protein</fullName>
    </recommendedName>
</protein>
<evidence type="ECO:0000256" key="1">
    <source>
        <dbReference type="ARBA" id="ARBA00004123"/>
    </source>
</evidence>
<dbReference type="EMBL" id="JABELV010000033">
    <property type="protein sequence ID" value="KAG7562369.1"/>
    <property type="molecule type" value="Genomic_DNA"/>
</dbReference>
<dbReference type="InterPro" id="IPR013087">
    <property type="entry name" value="Znf_C2H2_type"/>
</dbReference>
<evidence type="ECO:0000256" key="4">
    <source>
        <dbReference type="ARBA" id="ARBA00022771"/>
    </source>
</evidence>
<feature type="compositionally biased region" description="Low complexity" evidence="8">
    <location>
        <begin position="12"/>
        <end position="21"/>
    </location>
</feature>
<dbReference type="FunFam" id="3.30.160.60:FF:000072">
    <property type="entry name" value="zinc finger protein 143 isoform X1"/>
    <property type="match status" value="1"/>
</dbReference>
<keyword evidence="2" id="KW-0479">Metal-binding</keyword>
<reference evidence="10" key="1">
    <citation type="submission" date="2020-04" db="EMBL/GenBank/DDBJ databases">
        <title>Analysis of mating type loci in Filobasidium floriforme.</title>
        <authorList>
            <person name="Nowrousian M."/>
        </authorList>
    </citation>
    <scope>NUCLEOTIDE SEQUENCE</scope>
    <source>
        <strain evidence="10">CBS 6242</strain>
    </source>
</reference>
<evidence type="ECO:0000256" key="3">
    <source>
        <dbReference type="ARBA" id="ARBA00022737"/>
    </source>
</evidence>
<keyword evidence="5" id="KW-0862">Zinc</keyword>
<feature type="compositionally biased region" description="Polar residues" evidence="8">
    <location>
        <begin position="124"/>
        <end position="138"/>
    </location>
</feature>
<dbReference type="InterPro" id="IPR043359">
    <property type="entry name" value="GLI-like"/>
</dbReference>
<dbReference type="InterPro" id="IPR036236">
    <property type="entry name" value="Znf_C2H2_sf"/>
</dbReference>
<evidence type="ECO:0000259" key="9">
    <source>
        <dbReference type="PROSITE" id="PS50157"/>
    </source>
</evidence>
<dbReference type="Gene3D" id="3.30.160.60">
    <property type="entry name" value="Classic Zinc Finger"/>
    <property type="match status" value="4"/>
</dbReference>
<dbReference type="GO" id="GO:0008270">
    <property type="term" value="F:zinc ion binding"/>
    <property type="evidence" value="ECO:0007669"/>
    <property type="project" value="UniProtKB-KW"/>
</dbReference>
<organism evidence="10 11">
    <name type="scientific">Filobasidium floriforme</name>
    <dbReference type="NCBI Taxonomy" id="5210"/>
    <lineage>
        <taxon>Eukaryota</taxon>
        <taxon>Fungi</taxon>
        <taxon>Dikarya</taxon>
        <taxon>Basidiomycota</taxon>
        <taxon>Agaricomycotina</taxon>
        <taxon>Tremellomycetes</taxon>
        <taxon>Filobasidiales</taxon>
        <taxon>Filobasidiaceae</taxon>
        <taxon>Filobasidium</taxon>
    </lineage>
</organism>
<dbReference type="PANTHER" id="PTHR45718">
    <property type="entry name" value="TRANSCRIPTIONAL ACTIVATOR CUBITUS INTERRUPTUS"/>
    <property type="match status" value="1"/>
</dbReference>
<comment type="subcellular location">
    <subcellularLocation>
        <location evidence="1">Nucleus</location>
    </subcellularLocation>
</comment>
<dbReference type="Pfam" id="PF00096">
    <property type="entry name" value="zf-C2H2"/>
    <property type="match status" value="2"/>
</dbReference>
<feature type="region of interest" description="Disordered" evidence="8">
    <location>
        <begin position="67"/>
        <end position="201"/>
    </location>
</feature>
<evidence type="ECO:0000256" key="8">
    <source>
        <dbReference type="SAM" id="MobiDB-lite"/>
    </source>
</evidence>
<feature type="domain" description="C2H2-type" evidence="9">
    <location>
        <begin position="948"/>
        <end position="977"/>
    </location>
</feature>
<evidence type="ECO:0000256" key="5">
    <source>
        <dbReference type="ARBA" id="ARBA00022833"/>
    </source>
</evidence>
<accession>A0A8K0NS00</accession>
<feature type="region of interest" description="Disordered" evidence="8">
    <location>
        <begin position="1"/>
        <end position="38"/>
    </location>
</feature>
<dbReference type="SUPFAM" id="SSF57667">
    <property type="entry name" value="beta-beta-alpha zinc fingers"/>
    <property type="match status" value="4"/>
</dbReference>
<comment type="caution">
    <text evidence="10">The sequence shown here is derived from an EMBL/GenBank/DDBJ whole genome shotgun (WGS) entry which is preliminary data.</text>
</comment>
<keyword evidence="3" id="KW-0677">Repeat</keyword>
<evidence type="ECO:0000313" key="10">
    <source>
        <dbReference type="EMBL" id="KAG7562369.1"/>
    </source>
</evidence>
<feature type="compositionally biased region" description="Low complexity" evidence="8">
    <location>
        <begin position="93"/>
        <end position="118"/>
    </location>
</feature>
<dbReference type="PROSITE" id="PS50157">
    <property type="entry name" value="ZINC_FINGER_C2H2_2"/>
    <property type="match status" value="3"/>
</dbReference>
<dbReference type="SMART" id="SM00355">
    <property type="entry name" value="ZnF_C2H2"/>
    <property type="match status" value="5"/>
</dbReference>
<evidence type="ECO:0000256" key="7">
    <source>
        <dbReference type="PROSITE-ProRule" id="PRU00042"/>
    </source>
</evidence>
<keyword evidence="11" id="KW-1185">Reference proteome</keyword>
<feature type="compositionally biased region" description="Polar residues" evidence="8">
    <location>
        <begin position="188"/>
        <end position="201"/>
    </location>
</feature>
<evidence type="ECO:0000256" key="2">
    <source>
        <dbReference type="ARBA" id="ARBA00022723"/>
    </source>
</evidence>
<evidence type="ECO:0000313" key="11">
    <source>
        <dbReference type="Proteomes" id="UP000812966"/>
    </source>
</evidence>
<keyword evidence="6" id="KW-0539">Nucleus</keyword>
<dbReference type="AlphaFoldDB" id="A0A8K0NS00"/>
<sequence>MSLDIPFPAIPTPASSLPSASTQQGQHQQGPTLPPNWQWICCEQDHGTSSTATVTSRAPMSAPAMIAGSSDGADGMNGQPVAGFGTGREKKQSLNSSGSGSRPGSRLSSPAFASLASPQVMSIPGNTMTRPHAHSQSLFLKPSSRRGSGIDGQVVPLTAGATLEGQGQRHDRQNLASGWKSQHRSVRSFDTTQGSRSSTPVSLHNYDHPSGGVASNSAQIQLQNQLYPTPGPSPTGSIHGHGNMNGGVGGGFGNDVLSAEAQLAQWMTYCCDKDDCVDPFPPATASSGVTATSKDVNPAMDGSLSTYGLGMDHVMFQAMFPGVTTTSVTAFPTSMGVADPAYCCGGGPDCHEPIVDSIGCEGHPQQCGLPECCAAPDGQCAPCESGVNGTGMDLLMKGVNWGCTGTDGMDLHGYPYRPYQMAHSGSQTPITMGSTTQTTNTPRGAFSAQASPFLQPGNGEAQDFDIGPPAQGSSSTGLAVPPNDGQLEAFLAAVAKGDYFTEEPVVSNGNVESGGHASGDSMMDHADSTMANGHVVGQGKPLETHICHWQNCHAHFGTVQELLSHVSSEHLKIAPSRPHEKPPTYQFGTTSSGGGLESRLSSTSGTGALEPRNEDVYSSLANTFGGNGFGQTNGFFGTVNTSGPKNDGLMACLWDDCIPGPESARPFTGAFAHDSEGTVVPKHSDEFAKDLESLRLLSQKANAATSSVAPGIAHNVLPVGTPSLDSSQQHLHRACHVPVPVQTDNPLDSASAVLKHLLEQHLGTEATNSLLNIAQNHYTSVSAINKQENSKAAAAVASSVPQIPPPRKSSHSETRPPSAQARSSDTDEKAMTFKCRWHGCDNVFDSNTALTEHISNIHVGRGKSKYECLWEGCVRCDNECDSCDEGDKMDTEEGEKRGRKFATRQKVLRHIQSHTGYRPFVCHLCGQSVSEQATLNAHLRRHAEEKPFKCDEEDCDKAFASAASLAVHKRAHVGTKTHVCPHCDR</sequence>
<dbReference type="GO" id="GO:0005634">
    <property type="term" value="C:nucleus"/>
    <property type="evidence" value="ECO:0007669"/>
    <property type="project" value="UniProtKB-SubCell"/>
</dbReference>
<feature type="compositionally biased region" description="Polar residues" evidence="8">
    <location>
        <begin position="22"/>
        <end position="31"/>
    </location>
</feature>
<feature type="domain" description="C2H2-type" evidence="9">
    <location>
        <begin position="833"/>
        <end position="863"/>
    </location>
</feature>
<keyword evidence="4 7" id="KW-0863">Zinc-finger</keyword>
<dbReference type="PANTHER" id="PTHR45718:SF4">
    <property type="entry name" value="TRANSCRIPTIONAL ACTIVATOR CUBITUS INTERRUPTUS"/>
    <property type="match status" value="1"/>
</dbReference>
<feature type="compositionally biased region" description="Low complexity" evidence="8">
    <location>
        <begin position="597"/>
        <end position="607"/>
    </location>
</feature>
<evidence type="ECO:0000256" key="6">
    <source>
        <dbReference type="ARBA" id="ARBA00023242"/>
    </source>
</evidence>
<dbReference type="GO" id="GO:0000981">
    <property type="term" value="F:DNA-binding transcription factor activity, RNA polymerase II-specific"/>
    <property type="evidence" value="ECO:0007669"/>
    <property type="project" value="UniProtKB-ARBA"/>
</dbReference>
<feature type="region of interest" description="Disordered" evidence="8">
    <location>
        <begin position="574"/>
        <end position="611"/>
    </location>
</feature>
<feature type="domain" description="C2H2-type" evidence="9">
    <location>
        <begin position="920"/>
        <end position="947"/>
    </location>
</feature>
<feature type="region of interest" description="Disordered" evidence="8">
    <location>
        <begin position="792"/>
        <end position="827"/>
    </location>
</feature>